<organism evidence="2 3">
    <name type="scientific">Bacillus cereus BAG5X1-1</name>
    <dbReference type="NCBI Taxonomy" id="1053189"/>
    <lineage>
        <taxon>Bacteria</taxon>
        <taxon>Bacillati</taxon>
        <taxon>Bacillota</taxon>
        <taxon>Bacilli</taxon>
        <taxon>Bacillales</taxon>
        <taxon>Bacillaceae</taxon>
        <taxon>Bacillus</taxon>
        <taxon>Bacillus cereus group</taxon>
    </lineage>
</organism>
<evidence type="ECO:0000259" key="1">
    <source>
        <dbReference type="Pfam" id="PF13255"/>
    </source>
</evidence>
<dbReference type="AlphaFoldDB" id="J8A2D8"/>
<evidence type="ECO:0000313" key="2">
    <source>
        <dbReference type="EMBL" id="EJQ37302.1"/>
    </source>
</evidence>
<gene>
    <name evidence="2" type="ORF">IEE_05234</name>
</gene>
<accession>J8A2D8</accession>
<feature type="domain" description="DUF4046" evidence="1">
    <location>
        <begin position="24"/>
        <end position="110"/>
    </location>
</feature>
<name>J8A2D8_BACCE</name>
<comment type="caution">
    <text evidence="2">The sequence shown here is derived from an EMBL/GenBank/DDBJ whole genome shotgun (WGS) entry which is preliminary data.</text>
</comment>
<dbReference type="Pfam" id="PF13255">
    <property type="entry name" value="DUF4046"/>
    <property type="match status" value="1"/>
</dbReference>
<dbReference type="Proteomes" id="UP000006600">
    <property type="component" value="Unassembled WGS sequence"/>
</dbReference>
<dbReference type="InterPro" id="IPR025119">
    <property type="entry name" value="DUF4046"/>
</dbReference>
<evidence type="ECO:0000313" key="3">
    <source>
        <dbReference type="Proteomes" id="UP000006600"/>
    </source>
</evidence>
<dbReference type="HOGENOM" id="CLU_116601_0_0_9"/>
<dbReference type="PATRIC" id="fig|1053189.3.peg.5334"/>
<sequence>MNGFHCNLLNTLSNKYYFLNTQNIEDIYQQILDGKRNNFPYYVWSEGDKEYWARRVTKYLIETVLMWDADEIKKGWDMNLIKKYKLGGMIALVYKSSPYAMLNDLYPGRFKKWELKYTPSNFWTEKTALEALRWTIEEKEKLTNEELLRVYDMEWMK</sequence>
<dbReference type="EMBL" id="AHDJ01000067">
    <property type="protein sequence ID" value="EJQ37302.1"/>
    <property type="molecule type" value="Genomic_DNA"/>
</dbReference>
<reference evidence="2 3" key="1">
    <citation type="submission" date="2012-04" db="EMBL/GenBank/DDBJ databases">
        <title>The Genome Sequence of Bacillus cereus BAG5X1-1.</title>
        <authorList>
            <consortium name="The Broad Institute Genome Sequencing Platform"/>
            <consortium name="The Broad Institute Genome Sequencing Center for Infectious Disease"/>
            <person name="Feldgarden M."/>
            <person name="Van der Auwera G.A."/>
            <person name="Mahillon J."/>
            <person name="Duprez V."/>
            <person name="Timmery S."/>
            <person name="Mattelet C."/>
            <person name="Dierick K."/>
            <person name="Sun M."/>
            <person name="Yu Z."/>
            <person name="Zhu L."/>
            <person name="Hu X."/>
            <person name="Shank E.B."/>
            <person name="Swiecicka I."/>
            <person name="Hansen B.M."/>
            <person name="Andrup L."/>
            <person name="Young S.K."/>
            <person name="Zeng Q."/>
            <person name="Gargeya S."/>
            <person name="Fitzgerald M."/>
            <person name="Haas B."/>
            <person name="Abouelleil A."/>
            <person name="Alvarado L."/>
            <person name="Arachchi H.M."/>
            <person name="Berlin A."/>
            <person name="Chapman S.B."/>
            <person name="Goldberg J."/>
            <person name="Griggs A."/>
            <person name="Gujja S."/>
            <person name="Hansen M."/>
            <person name="Howarth C."/>
            <person name="Imamovic A."/>
            <person name="Larimer J."/>
            <person name="McCowen C."/>
            <person name="Montmayeur A."/>
            <person name="Murphy C."/>
            <person name="Neiman D."/>
            <person name="Pearson M."/>
            <person name="Priest M."/>
            <person name="Roberts A."/>
            <person name="Saif S."/>
            <person name="Shea T."/>
            <person name="Sisk P."/>
            <person name="Sykes S."/>
            <person name="Wortman J."/>
            <person name="Nusbaum C."/>
            <person name="Birren B."/>
        </authorList>
    </citation>
    <scope>NUCLEOTIDE SEQUENCE [LARGE SCALE GENOMIC DNA]</scope>
    <source>
        <strain evidence="2 3">BAG5X1-1</strain>
    </source>
</reference>
<protein>
    <recommendedName>
        <fullName evidence="1">DUF4046 domain-containing protein</fullName>
    </recommendedName>
</protein>
<proteinExistence type="predicted"/>